<name>A0ABQ5JLC0_9LACO</name>
<dbReference type="Gene3D" id="3.30.230.10">
    <property type="match status" value="1"/>
</dbReference>
<dbReference type="Pfam" id="PF08544">
    <property type="entry name" value="GHMP_kinases_C"/>
    <property type="match status" value="1"/>
</dbReference>
<evidence type="ECO:0000313" key="12">
    <source>
        <dbReference type="EMBL" id="GKT05008.1"/>
    </source>
</evidence>
<organism evidence="12 13">
    <name type="scientific">Furfurilactobacillus curtus</name>
    <dbReference type="NCBI Taxonomy" id="1746200"/>
    <lineage>
        <taxon>Bacteria</taxon>
        <taxon>Bacillati</taxon>
        <taxon>Bacillota</taxon>
        <taxon>Bacilli</taxon>
        <taxon>Lactobacillales</taxon>
        <taxon>Lactobacillaceae</taxon>
        <taxon>Furfurilactobacillus</taxon>
    </lineage>
</organism>
<dbReference type="Pfam" id="PF00288">
    <property type="entry name" value="GHMP_kinases_N"/>
    <property type="match status" value="1"/>
</dbReference>
<sequence length="315" mass="33465">MQTGHGRAHAKIILIGEHSVVHQQPAIALPLQGLPVTAILTAHKSEQQLVSDYFSGALSDLPGQFSGIHVLLERLLNRFHVPNLGFELELTSDIPEERGMGSSAAVATAITRAVYDFFDIPLDQTTLLKTVNIEEVITHGTPSGIDAATVSANRPIWFIKGQPLQELPVNLSATLVVGDTGVTGQTGLAVNSVNELLTDDERPHIGQNLVNHLGQLTWQAATCLRDNQPERLGQLMNQAQVDLAALGVSHPVIEHLVSVANRAGALGSKLTGSGLGGCMISLAANQQSARKIQQALLNAGAIATWIEPFGHSESL</sequence>
<evidence type="ECO:0000256" key="7">
    <source>
        <dbReference type="ARBA" id="ARBA00022842"/>
    </source>
</evidence>
<keyword evidence="1" id="KW-0963">Cytoplasm</keyword>
<comment type="pathway">
    <text evidence="9">Isoprenoid biosynthesis; isopentenyl diphosphate biosynthesis via mevalonate pathway; isopentenyl diphosphate from (R)-mevalonate: step 1/3.</text>
</comment>
<keyword evidence="2" id="KW-0444">Lipid biosynthesis</keyword>
<proteinExistence type="predicted"/>
<keyword evidence="13" id="KW-1185">Reference proteome</keyword>
<keyword evidence="3" id="KW-0808">Transferase</keyword>
<evidence type="ECO:0000259" key="11">
    <source>
        <dbReference type="Pfam" id="PF08544"/>
    </source>
</evidence>
<evidence type="ECO:0000256" key="8">
    <source>
        <dbReference type="ARBA" id="ARBA00023098"/>
    </source>
</evidence>
<evidence type="ECO:0000256" key="1">
    <source>
        <dbReference type="ARBA" id="ARBA00022490"/>
    </source>
</evidence>
<dbReference type="SUPFAM" id="SSF55060">
    <property type="entry name" value="GHMP Kinase, C-terminal domain"/>
    <property type="match status" value="1"/>
</dbReference>
<evidence type="ECO:0000259" key="10">
    <source>
        <dbReference type="Pfam" id="PF00288"/>
    </source>
</evidence>
<reference evidence="12 13" key="1">
    <citation type="submission" date="2022-03" db="EMBL/GenBank/DDBJ databases">
        <title>Draft genome sequence of Furfurilactobacillus curtus JCM 31185.</title>
        <authorList>
            <person name="Suzuki S."/>
            <person name="Endo A."/>
            <person name="Kajikawa A."/>
        </authorList>
    </citation>
    <scope>NUCLEOTIDE SEQUENCE [LARGE SCALE GENOMIC DNA]</scope>
    <source>
        <strain evidence="12 13">JCM 31185</strain>
    </source>
</reference>
<dbReference type="PRINTS" id="PR00959">
    <property type="entry name" value="MEVGALKINASE"/>
</dbReference>
<gene>
    <name evidence="12" type="primary">mvaK1</name>
    <name evidence="12" type="ORF">JCM31185_02970</name>
</gene>
<dbReference type="Proteomes" id="UP001628078">
    <property type="component" value="Unassembled WGS sequence"/>
</dbReference>
<evidence type="ECO:0000256" key="3">
    <source>
        <dbReference type="ARBA" id="ARBA00022679"/>
    </source>
</evidence>
<dbReference type="InterPro" id="IPR013750">
    <property type="entry name" value="GHMP_kinase_C_dom"/>
</dbReference>
<evidence type="ECO:0000256" key="2">
    <source>
        <dbReference type="ARBA" id="ARBA00022516"/>
    </source>
</evidence>
<comment type="caution">
    <text evidence="12">The sequence shown here is derived from an EMBL/GenBank/DDBJ whole genome shotgun (WGS) entry which is preliminary data.</text>
</comment>
<feature type="domain" description="GHMP kinase C-terminal" evidence="11">
    <location>
        <begin position="223"/>
        <end position="299"/>
    </location>
</feature>
<dbReference type="RefSeq" id="WP_407882273.1">
    <property type="nucleotide sequence ID" value="NZ_BQXO01000001.1"/>
</dbReference>
<keyword evidence="5 12" id="KW-0418">Kinase</keyword>
<keyword evidence="4" id="KW-0547">Nucleotide-binding</keyword>
<dbReference type="InterPro" id="IPR006204">
    <property type="entry name" value="GHMP_kinase_N_dom"/>
</dbReference>
<keyword evidence="8" id="KW-0443">Lipid metabolism</keyword>
<dbReference type="SUPFAM" id="SSF54211">
    <property type="entry name" value="Ribosomal protein S5 domain 2-like"/>
    <property type="match status" value="1"/>
</dbReference>
<dbReference type="NCBIfam" id="TIGR00549">
    <property type="entry name" value="mevalon_kin"/>
    <property type="match status" value="1"/>
</dbReference>
<protein>
    <submittedName>
        <fullName evidence="12">Mevalonate kinase</fullName>
    </submittedName>
</protein>
<keyword evidence="7" id="KW-0460">Magnesium</keyword>
<dbReference type="InterPro" id="IPR036554">
    <property type="entry name" value="GHMP_kinase_C_sf"/>
</dbReference>
<keyword evidence="6" id="KW-0067">ATP-binding</keyword>
<dbReference type="InterPro" id="IPR014721">
    <property type="entry name" value="Ribsml_uS5_D2-typ_fold_subgr"/>
</dbReference>
<dbReference type="Gene3D" id="3.30.70.890">
    <property type="entry name" value="GHMP kinase, C-terminal domain"/>
    <property type="match status" value="1"/>
</dbReference>
<evidence type="ECO:0000256" key="4">
    <source>
        <dbReference type="ARBA" id="ARBA00022741"/>
    </source>
</evidence>
<dbReference type="InterPro" id="IPR006205">
    <property type="entry name" value="Mev_gal_kin"/>
</dbReference>
<dbReference type="PANTHER" id="PTHR43290:SF2">
    <property type="entry name" value="MEVALONATE KINASE"/>
    <property type="match status" value="1"/>
</dbReference>
<dbReference type="InterPro" id="IPR020568">
    <property type="entry name" value="Ribosomal_Su5_D2-typ_SF"/>
</dbReference>
<dbReference type="GO" id="GO:0016301">
    <property type="term" value="F:kinase activity"/>
    <property type="evidence" value="ECO:0007669"/>
    <property type="project" value="UniProtKB-KW"/>
</dbReference>
<evidence type="ECO:0000256" key="5">
    <source>
        <dbReference type="ARBA" id="ARBA00022777"/>
    </source>
</evidence>
<evidence type="ECO:0000313" key="13">
    <source>
        <dbReference type="Proteomes" id="UP001628078"/>
    </source>
</evidence>
<feature type="domain" description="GHMP kinase N-terminal" evidence="10">
    <location>
        <begin position="73"/>
        <end position="148"/>
    </location>
</feature>
<dbReference type="EMBL" id="BQXO01000001">
    <property type="protein sequence ID" value="GKT05008.1"/>
    <property type="molecule type" value="Genomic_DNA"/>
</dbReference>
<dbReference type="PANTHER" id="PTHR43290">
    <property type="entry name" value="MEVALONATE KINASE"/>
    <property type="match status" value="1"/>
</dbReference>
<evidence type="ECO:0000256" key="9">
    <source>
        <dbReference type="ARBA" id="ARBA00029438"/>
    </source>
</evidence>
<accession>A0ABQ5JLC0</accession>
<evidence type="ECO:0000256" key="6">
    <source>
        <dbReference type="ARBA" id="ARBA00022840"/>
    </source>
</evidence>